<evidence type="ECO:0000256" key="3">
    <source>
        <dbReference type="ARBA" id="ARBA00022692"/>
    </source>
</evidence>
<keyword evidence="3 6" id="KW-0812">Transmembrane</keyword>
<keyword evidence="5 6" id="KW-0472">Membrane</keyword>
<evidence type="ECO:0000256" key="5">
    <source>
        <dbReference type="ARBA" id="ARBA00023136"/>
    </source>
</evidence>
<dbReference type="Pfam" id="PF03631">
    <property type="entry name" value="Virul_fac_BrkB"/>
    <property type="match status" value="1"/>
</dbReference>
<dbReference type="Proteomes" id="UP000198668">
    <property type="component" value="Unassembled WGS sequence"/>
</dbReference>
<dbReference type="EMBL" id="FOQE01000021">
    <property type="protein sequence ID" value="SFH76677.1"/>
    <property type="molecule type" value="Genomic_DNA"/>
</dbReference>
<dbReference type="InterPro" id="IPR017039">
    <property type="entry name" value="Virul_fac_BrkB"/>
</dbReference>
<proteinExistence type="predicted"/>
<dbReference type="AlphaFoldDB" id="A0A1I3CQB7"/>
<protein>
    <submittedName>
        <fullName evidence="7">Membrane protein</fullName>
    </submittedName>
</protein>
<dbReference type="PANTHER" id="PTHR30213">
    <property type="entry name" value="INNER MEMBRANE PROTEIN YHJD"/>
    <property type="match status" value="1"/>
</dbReference>
<evidence type="ECO:0000256" key="2">
    <source>
        <dbReference type="ARBA" id="ARBA00022475"/>
    </source>
</evidence>
<comment type="subcellular location">
    <subcellularLocation>
        <location evidence="1">Cell membrane</location>
        <topology evidence="1">Multi-pass membrane protein</topology>
    </subcellularLocation>
</comment>
<keyword evidence="8" id="KW-1185">Reference proteome</keyword>
<feature type="transmembrane region" description="Helical" evidence="6">
    <location>
        <begin position="135"/>
        <end position="162"/>
    </location>
</feature>
<keyword evidence="4 6" id="KW-1133">Transmembrane helix</keyword>
<dbReference type="NCBIfam" id="TIGR00765">
    <property type="entry name" value="yihY_not_rbn"/>
    <property type="match status" value="1"/>
</dbReference>
<evidence type="ECO:0000313" key="8">
    <source>
        <dbReference type="Proteomes" id="UP000198668"/>
    </source>
</evidence>
<feature type="transmembrane region" description="Helical" evidence="6">
    <location>
        <begin position="35"/>
        <end position="57"/>
    </location>
</feature>
<name>A0A1I3CQB7_9LACT</name>
<evidence type="ECO:0000256" key="1">
    <source>
        <dbReference type="ARBA" id="ARBA00004651"/>
    </source>
</evidence>
<dbReference type="RefSeq" id="WP_092092659.1">
    <property type="nucleotide sequence ID" value="NZ_FOQE01000021.1"/>
</dbReference>
<feature type="transmembrane region" description="Helical" evidence="6">
    <location>
        <begin position="214"/>
        <end position="238"/>
    </location>
</feature>
<accession>A0A1I3CQB7</accession>
<dbReference type="GO" id="GO:0005886">
    <property type="term" value="C:plasma membrane"/>
    <property type="evidence" value="ECO:0007669"/>
    <property type="project" value="UniProtKB-SubCell"/>
</dbReference>
<feature type="transmembrane region" description="Helical" evidence="6">
    <location>
        <begin position="244"/>
        <end position="270"/>
    </location>
</feature>
<dbReference type="PANTHER" id="PTHR30213:SF0">
    <property type="entry name" value="UPF0761 MEMBRANE PROTEIN YIHY"/>
    <property type="match status" value="1"/>
</dbReference>
<evidence type="ECO:0000256" key="4">
    <source>
        <dbReference type="ARBA" id="ARBA00022989"/>
    </source>
</evidence>
<feature type="transmembrane region" description="Helical" evidence="6">
    <location>
        <begin position="182"/>
        <end position="202"/>
    </location>
</feature>
<dbReference type="OrthoDB" id="9775903at2"/>
<organism evidence="7 8">
    <name type="scientific">Pisciglobus halotolerans</name>
    <dbReference type="NCBI Taxonomy" id="745365"/>
    <lineage>
        <taxon>Bacteria</taxon>
        <taxon>Bacillati</taxon>
        <taxon>Bacillota</taxon>
        <taxon>Bacilli</taxon>
        <taxon>Lactobacillales</taxon>
        <taxon>Carnobacteriaceae</taxon>
    </lineage>
</organism>
<evidence type="ECO:0000313" key="7">
    <source>
        <dbReference type="EMBL" id="SFH76677.1"/>
    </source>
</evidence>
<evidence type="ECO:0000256" key="6">
    <source>
        <dbReference type="SAM" id="Phobius"/>
    </source>
</evidence>
<keyword evidence="2" id="KW-1003">Cell membrane</keyword>
<dbReference type="PIRSF" id="PIRSF035875">
    <property type="entry name" value="RNase_BN"/>
    <property type="match status" value="1"/>
</dbReference>
<sequence length="297" mass="33782">MLNDRGSYWAKSKTFFNILREQMRKVQVWPTGAVLAYYFLLSLIPLLIVAGNILPYLNLDISTIMPYIEEAMPHYIFNQLESVIKSVFNESNTGVLSIASIGALWSASRGMNAMQYSMNLVYETEQRKNVVFARLFSVVVTLFLILGLAILMLVFGFGQTILDYITQTFHLQRTISEVFQHYRSPVTMLALFFIFCLVYYVVPNVKLRFSDIFPGALFATLSWIFVSQAFAIYVTFFFKSPQSYGALGTIVLLLLWLQISGVIITLGGILNASIASYQHQKNQEKEVVASRNHSNKH</sequence>
<gene>
    <name evidence="7" type="ORF">SAMN04489868_12117</name>
</gene>
<reference evidence="7 8" key="1">
    <citation type="submission" date="2016-10" db="EMBL/GenBank/DDBJ databases">
        <authorList>
            <person name="de Groot N.N."/>
        </authorList>
    </citation>
    <scope>NUCLEOTIDE SEQUENCE [LARGE SCALE GENOMIC DNA]</scope>
    <source>
        <strain evidence="7 8">DSM 27630</strain>
    </source>
</reference>